<dbReference type="RefSeq" id="WP_277550671.1">
    <property type="nucleotide sequence ID" value="NZ_JARAMH010000004.1"/>
</dbReference>
<feature type="transmembrane region" description="Helical" evidence="1">
    <location>
        <begin position="373"/>
        <end position="394"/>
    </location>
</feature>
<proteinExistence type="predicted"/>
<name>A0ABV9TIP4_9MICC</name>
<sequence length="402" mass="42064">MLGVLLSLIAGAPAGAFPAGPDGAASTEEITRAVTAEQLESHLRAFQDAADAHGGDRATGTAGYRASVDHVVERLRAAGYDPRVQVFTVPYDEDHEHDHDHGHDDGEGMAAGPRVTYNVLADTATGDPDSTVVVGAHLDSVPESPGLNDNGSGAAGVLAIAEALAGTETRNRVRFAWWGAEEINLNGSGHYVSDLRANDPAAFDDIALYLNLDMIGSPNYGRFLYDGDSSWGGWHDGSPEAPAGSDAIEVAFESYFESVGLAAEEVPIDDGSDHLVFAGAGIPVGGLFTGDSGEKTRQQVDLYGGRAGTDYDPCYHDACDDLGNVDLQVLEEMSDATAAVVLGFASSEIDDAATLRPPDGWPRRSALEELSPVLTGLMVWGAVVAVVAGVAVAVRRRARAHR</sequence>
<feature type="domain" description="Peptidase M28" evidence="3">
    <location>
        <begin position="118"/>
        <end position="340"/>
    </location>
</feature>
<evidence type="ECO:0000259" key="3">
    <source>
        <dbReference type="Pfam" id="PF04389"/>
    </source>
</evidence>
<evidence type="ECO:0000313" key="5">
    <source>
        <dbReference type="Proteomes" id="UP001595797"/>
    </source>
</evidence>
<gene>
    <name evidence="4" type="ORF">ACFPCS_07145</name>
</gene>
<evidence type="ECO:0000256" key="1">
    <source>
        <dbReference type="SAM" id="Phobius"/>
    </source>
</evidence>
<dbReference type="Proteomes" id="UP001595797">
    <property type="component" value="Unassembled WGS sequence"/>
</dbReference>
<dbReference type="InterPro" id="IPR045175">
    <property type="entry name" value="M28_fam"/>
</dbReference>
<organism evidence="4 5">
    <name type="scientific">Kocuria oceani</name>
    <dbReference type="NCBI Taxonomy" id="988827"/>
    <lineage>
        <taxon>Bacteria</taxon>
        <taxon>Bacillati</taxon>
        <taxon>Actinomycetota</taxon>
        <taxon>Actinomycetes</taxon>
        <taxon>Micrococcales</taxon>
        <taxon>Micrococcaceae</taxon>
        <taxon>Kocuria</taxon>
    </lineage>
</organism>
<comment type="caution">
    <text evidence="4">The sequence shown here is derived from an EMBL/GenBank/DDBJ whole genome shotgun (WGS) entry which is preliminary data.</text>
</comment>
<dbReference type="InterPro" id="IPR007484">
    <property type="entry name" value="Peptidase_M28"/>
</dbReference>
<dbReference type="Pfam" id="PF04389">
    <property type="entry name" value="Peptidase_M28"/>
    <property type="match status" value="1"/>
</dbReference>
<dbReference type="PANTHER" id="PTHR12147">
    <property type="entry name" value="METALLOPEPTIDASE M28 FAMILY MEMBER"/>
    <property type="match status" value="1"/>
</dbReference>
<keyword evidence="1" id="KW-1133">Transmembrane helix</keyword>
<reference evidence="5" key="1">
    <citation type="journal article" date="2019" name="Int. J. Syst. Evol. Microbiol.">
        <title>The Global Catalogue of Microorganisms (GCM) 10K type strain sequencing project: providing services to taxonomists for standard genome sequencing and annotation.</title>
        <authorList>
            <consortium name="The Broad Institute Genomics Platform"/>
            <consortium name="The Broad Institute Genome Sequencing Center for Infectious Disease"/>
            <person name="Wu L."/>
            <person name="Ma J."/>
        </authorList>
    </citation>
    <scope>NUCLEOTIDE SEQUENCE [LARGE SCALE GENOMIC DNA]</scope>
    <source>
        <strain evidence="5">CGMCC 4.6946</strain>
    </source>
</reference>
<accession>A0ABV9TIP4</accession>
<keyword evidence="1" id="KW-0472">Membrane</keyword>
<evidence type="ECO:0000256" key="2">
    <source>
        <dbReference type="SAM" id="SignalP"/>
    </source>
</evidence>
<evidence type="ECO:0000313" key="4">
    <source>
        <dbReference type="EMBL" id="MFC4903340.1"/>
    </source>
</evidence>
<keyword evidence="1" id="KW-0812">Transmembrane</keyword>
<feature type="chain" id="PRO_5046085333" evidence="2">
    <location>
        <begin position="17"/>
        <end position="402"/>
    </location>
</feature>
<dbReference type="PANTHER" id="PTHR12147:SF26">
    <property type="entry name" value="PEPTIDASE M28 DOMAIN-CONTAINING PROTEIN"/>
    <property type="match status" value="1"/>
</dbReference>
<dbReference type="EMBL" id="JBHSIW010000007">
    <property type="protein sequence ID" value="MFC4903340.1"/>
    <property type="molecule type" value="Genomic_DNA"/>
</dbReference>
<dbReference type="SUPFAM" id="SSF53187">
    <property type="entry name" value="Zn-dependent exopeptidases"/>
    <property type="match status" value="1"/>
</dbReference>
<protein>
    <submittedName>
        <fullName evidence="4">M28 family peptidase</fullName>
    </submittedName>
</protein>
<dbReference type="Gene3D" id="3.40.630.10">
    <property type="entry name" value="Zn peptidases"/>
    <property type="match status" value="1"/>
</dbReference>
<keyword evidence="5" id="KW-1185">Reference proteome</keyword>
<feature type="signal peptide" evidence="2">
    <location>
        <begin position="1"/>
        <end position="16"/>
    </location>
</feature>
<keyword evidence="2" id="KW-0732">Signal</keyword>